<reference evidence="3 4" key="1">
    <citation type="submission" date="2020-12" db="EMBL/GenBank/DDBJ databases">
        <title>De novo assembly of Tibetan sheep genome.</title>
        <authorList>
            <person name="Li X."/>
        </authorList>
    </citation>
    <scope>NUCLEOTIDE SEQUENCE [LARGE SCALE GENOMIC DNA]</scope>
    <source>
        <tissue evidence="3">Heart</tissue>
    </source>
</reference>
<keyword evidence="1" id="KW-0175">Coiled coil</keyword>
<evidence type="ECO:0000313" key="4">
    <source>
        <dbReference type="Proteomes" id="UP000664991"/>
    </source>
</evidence>
<evidence type="ECO:0000256" key="1">
    <source>
        <dbReference type="SAM" id="Coils"/>
    </source>
</evidence>
<protein>
    <recommendedName>
        <fullName evidence="5">IQ motif and SEC7 domain-containing protein 3-like</fullName>
    </recommendedName>
</protein>
<comment type="caution">
    <text evidence="3">The sequence shown here is derived from an EMBL/GenBank/DDBJ whole genome shotgun (WGS) entry which is preliminary data.</text>
</comment>
<name>A0A836CSZ7_SHEEP</name>
<proteinExistence type="predicted"/>
<accession>A0A836CSZ7</accession>
<organism evidence="3 4">
    <name type="scientific">Ovis aries</name>
    <name type="common">Sheep</name>
    <dbReference type="NCBI Taxonomy" id="9940"/>
    <lineage>
        <taxon>Eukaryota</taxon>
        <taxon>Metazoa</taxon>
        <taxon>Chordata</taxon>
        <taxon>Craniata</taxon>
        <taxon>Vertebrata</taxon>
        <taxon>Euteleostomi</taxon>
        <taxon>Mammalia</taxon>
        <taxon>Eutheria</taxon>
        <taxon>Laurasiatheria</taxon>
        <taxon>Artiodactyla</taxon>
        <taxon>Ruminantia</taxon>
        <taxon>Pecora</taxon>
        <taxon>Bovidae</taxon>
        <taxon>Caprinae</taxon>
        <taxon>Ovis</taxon>
    </lineage>
</organism>
<dbReference type="AlphaFoldDB" id="A0A836CSZ7"/>
<gene>
    <name evidence="3" type="ORF">JEQ12_008606</name>
</gene>
<feature type="region of interest" description="Disordered" evidence="2">
    <location>
        <begin position="65"/>
        <end position="85"/>
    </location>
</feature>
<dbReference type="EMBL" id="JAEMGP010000019">
    <property type="protein sequence ID" value="KAG5197877.1"/>
    <property type="molecule type" value="Genomic_DNA"/>
</dbReference>
<evidence type="ECO:0008006" key="5">
    <source>
        <dbReference type="Google" id="ProtNLM"/>
    </source>
</evidence>
<evidence type="ECO:0000313" key="3">
    <source>
        <dbReference type="EMBL" id="KAG5197877.1"/>
    </source>
</evidence>
<sequence length="161" mass="17499">MASAAEPPGQAAEYLQELTRIVAAQQELLARRRRRIEELERQVARLSRENAGLLERHRRHLAACARRPDPGPGPPPLGAAPELGGHRDNLDTLPLSVMHLFHTTCVLCPLKRVSGRVPGTSVVEIHSPERSSVSALLSYPQQKLGCCFSSEWGPPLGGHGA</sequence>
<evidence type="ECO:0000256" key="2">
    <source>
        <dbReference type="SAM" id="MobiDB-lite"/>
    </source>
</evidence>
<dbReference type="Proteomes" id="UP000664991">
    <property type="component" value="Unassembled WGS sequence"/>
</dbReference>
<feature type="coiled-coil region" evidence="1">
    <location>
        <begin position="22"/>
        <end position="56"/>
    </location>
</feature>